<organism evidence="4 5">
    <name type="scientific">Scylla paramamosain</name>
    <name type="common">Mud crab</name>
    <dbReference type="NCBI Taxonomy" id="85552"/>
    <lineage>
        <taxon>Eukaryota</taxon>
        <taxon>Metazoa</taxon>
        <taxon>Ecdysozoa</taxon>
        <taxon>Arthropoda</taxon>
        <taxon>Crustacea</taxon>
        <taxon>Multicrustacea</taxon>
        <taxon>Malacostraca</taxon>
        <taxon>Eumalacostraca</taxon>
        <taxon>Eucarida</taxon>
        <taxon>Decapoda</taxon>
        <taxon>Pleocyemata</taxon>
        <taxon>Brachyura</taxon>
        <taxon>Eubrachyura</taxon>
        <taxon>Portunoidea</taxon>
        <taxon>Portunidae</taxon>
        <taxon>Portuninae</taxon>
        <taxon>Scylla</taxon>
    </lineage>
</organism>
<evidence type="ECO:0000256" key="3">
    <source>
        <dbReference type="SAM" id="MobiDB-lite"/>
    </source>
</evidence>
<dbReference type="InterPro" id="IPR031311">
    <property type="entry name" value="CHIT_BIND_RR_consensus"/>
</dbReference>
<feature type="region of interest" description="Disordered" evidence="3">
    <location>
        <begin position="136"/>
        <end position="165"/>
    </location>
</feature>
<dbReference type="Pfam" id="PF00379">
    <property type="entry name" value="Chitin_bind_4"/>
    <property type="match status" value="2"/>
</dbReference>
<dbReference type="PANTHER" id="PTHR10380:SF173">
    <property type="entry name" value="CUTICULAR PROTEIN 47EF, ISOFORM C-RELATED"/>
    <property type="match status" value="1"/>
</dbReference>
<comment type="caution">
    <text evidence="4">The sequence shown here is derived from an EMBL/GenBank/DDBJ whole genome shotgun (WGS) entry which is preliminary data.</text>
</comment>
<accession>A0AAW0TP66</accession>
<dbReference type="PANTHER" id="PTHR10380">
    <property type="entry name" value="CUTICLE PROTEIN"/>
    <property type="match status" value="1"/>
</dbReference>
<dbReference type="InterPro" id="IPR050468">
    <property type="entry name" value="Cuticle_Struct_Prot"/>
</dbReference>
<dbReference type="AlphaFoldDB" id="A0AAW0TP66"/>
<evidence type="ECO:0000256" key="1">
    <source>
        <dbReference type="ARBA" id="ARBA00022460"/>
    </source>
</evidence>
<evidence type="ECO:0000256" key="2">
    <source>
        <dbReference type="PROSITE-ProRule" id="PRU00497"/>
    </source>
</evidence>
<dbReference type="EMBL" id="JARAKH010000028">
    <property type="protein sequence ID" value="KAK8389285.1"/>
    <property type="molecule type" value="Genomic_DNA"/>
</dbReference>
<dbReference type="Proteomes" id="UP001487740">
    <property type="component" value="Unassembled WGS sequence"/>
</dbReference>
<evidence type="ECO:0000313" key="5">
    <source>
        <dbReference type="Proteomes" id="UP001487740"/>
    </source>
</evidence>
<keyword evidence="1 2" id="KW-0193">Cuticle</keyword>
<proteinExistence type="predicted"/>
<sequence>MKLVSGVTREERQGAAGSCNGRPSSEFVEVVPIVRDDRVHSEDGRYSMDVETANGIAMSESGSPSGPEGAVIKAGEYSYTAPDGTFVQMKFVADENGFQPQSDLLPVAPAFPHPIPQFVLDQIAFAEAEDAARARAEASQSLSWPWRRQRREGPGEGKPRNDLGVPDPLIVAAVASLAAADTDYSYRPPQTYSGPAPSARSEVIEVVPILQDDRYHTEDGSYSVDVKTGNGIAFSQSGSPTGPNGAVIKAGEYSYTAPDGTDVHVKFVADGNGFQPQSDMLPVAPAFPHPIPDFVLRQIAFAEEEDAARARAEASQSPEQTRTLQPFVLVFPGPPQHSTRNTCEER</sequence>
<feature type="region of interest" description="Disordered" evidence="3">
    <location>
        <begin position="1"/>
        <end position="23"/>
    </location>
</feature>
<feature type="compositionally biased region" description="Basic and acidic residues" evidence="3">
    <location>
        <begin position="151"/>
        <end position="161"/>
    </location>
</feature>
<keyword evidence="5" id="KW-1185">Reference proteome</keyword>
<dbReference type="PROSITE" id="PS00233">
    <property type="entry name" value="CHIT_BIND_RR_1"/>
    <property type="match status" value="2"/>
</dbReference>
<name>A0AAW0TP66_SCYPA</name>
<dbReference type="InterPro" id="IPR000618">
    <property type="entry name" value="Insect_cuticle"/>
</dbReference>
<dbReference type="GO" id="GO:0062129">
    <property type="term" value="C:chitin-based extracellular matrix"/>
    <property type="evidence" value="ECO:0007669"/>
    <property type="project" value="TreeGrafter"/>
</dbReference>
<reference evidence="4 5" key="1">
    <citation type="submission" date="2023-03" db="EMBL/GenBank/DDBJ databases">
        <title>High-quality genome of Scylla paramamosain provides insights in environmental adaptation.</title>
        <authorList>
            <person name="Zhang L."/>
        </authorList>
    </citation>
    <scope>NUCLEOTIDE SEQUENCE [LARGE SCALE GENOMIC DNA]</scope>
    <source>
        <strain evidence="4">LZ_2023a</strain>
        <tissue evidence="4">Muscle</tissue>
    </source>
</reference>
<dbReference type="PROSITE" id="PS51155">
    <property type="entry name" value="CHIT_BIND_RR_2"/>
    <property type="match status" value="2"/>
</dbReference>
<protein>
    <submittedName>
        <fullName evidence="4">Uncharacterized protein</fullName>
    </submittedName>
</protein>
<dbReference type="GO" id="GO:0008010">
    <property type="term" value="F:structural constituent of chitin-based larval cuticle"/>
    <property type="evidence" value="ECO:0007669"/>
    <property type="project" value="TreeGrafter"/>
</dbReference>
<gene>
    <name evidence="4" type="ORF">O3P69_020909</name>
</gene>
<evidence type="ECO:0000313" key="4">
    <source>
        <dbReference type="EMBL" id="KAK8389285.1"/>
    </source>
</evidence>